<dbReference type="EMBL" id="NOXT01000102">
    <property type="protein sequence ID" value="OYQ30083.1"/>
    <property type="molecule type" value="Genomic_DNA"/>
</dbReference>
<keyword evidence="2" id="KW-1133">Transmembrane helix</keyword>
<dbReference type="Proteomes" id="UP000216991">
    <property type="component" value="Unassembled WGS sequence"/>
</dbReference>
<feature type="region of interest" description="Disordered" evidence="1">
    <location>
        <begin position="54"/>
        <end position="113"/>
    </location>
</feature>
<feature type="region of interest" description="Disordered" evidence="1">
    <location>
        <begin position="1"/>
        <end position="37"/>
    </location>
</feature>
<evidence type="ECO:0000256" key="2">
    <source>
        <dbReference type="SAM" id="Phobius"/>
    </source>
</evidence>
<keyword evidence="2" id="KW-0472">Membrane</keyword>
<keyword evidence="2" id="KW-0812">Transmembrane</keyword>
<accession>A0A255YLL3</accession>
<evidence type="ECO:0008006" key="5">
    <source>
        <dbReference type="Google" id="ProtNLM"/>
    </source>
</evidence>
<feature type="transmembrane region" description="Helical" evidence="2">
    <location>
        <begin position="149"/>
        <end position="172"/>
    </location>
</feature>
<evidence type="ECO:0000256" key="1">
    <source>
        <dbReference type="SAM" id="MobiDB-lite"/>
    </source>
</evidence>
<feature type="transmembrane region" description="Helical" evidence="2">
    <location>
        <begin position="278"/>
        <end position="300"/>
    </location>
</feature>
<dbReference type="OrthoDB" id="7581082at2"/>
<protein>
    <recommendedName>
        <fullName evidence="5">DUF2306 domain-containing protein</fullName>
    </recommendedName>
</protein>
<feature type="transmembrane region" description="Helical" evidence="2">
    <location>
        <begin position="184"/>
        <end position="202"/>
    </location>
</feature>
<sequence>MARNIRSISSGSVALSSSVPASASSSAPRRPTARGPTQAYHIHHLALFQPISTSQNTSRLGSGSRPVSKGAASTHTAMANSVPASSGRSGGAVSAERRSVDSTKRESGGCRVDEAAGMIGESGVAASGGGLPQRGRHPQRSHFPMLDNLSPLLLAHLAAACLAMPLGLYQLLARQGTPGHALAGRLYVPAMLVCNIGALASFRPGTPFLPFHILAFVSLWSLGSGMWALRKWLRSRDAGALKTHKIQMAYSWLGLMMAGISQVLTNHRFGIVDGFDPVSFWTMVVAVNAVLYAVGSWWLFKVLLRRQLA</sequence>
<dbReference type="AlphaFoldDB" id="A0A255YLL3"/>
<feature type="compositionally biased region" description="Low complexity" evidence="1">
    <location>
        <begin position="81"/>
        <end position="94"/>
    </location>
</feature>
<organism evidence="3 4">
    <name type="scientific">Sandarakinorhabdus cyanobacteriorum</name>
    <dbReference type="NCBI Taxonomy" id="1981098"/>
    <lineage>
        <taxon>Bacteria</taxon>
        <taxon>Pseudomonadati</taxon>
        <taxon>Pseudomonadota</taxon>
        <taxon>Alphaproteobacteria</taxon>
        <taxon>Sphingomonadales</taxon>
        <taxon>Sphingosinicellaceae</taxon>
        <taxon>Sandarakinorhabdus</taxon>
    </lineage>
</organism>
<evidence type="ECO:0000313" key="3">
    <source>
        <dbReference type="EMBL" id="OYQ30083.1"/>
    </source>
</evidence>
<feature type="transmembrane region" description="Helical" evidence="2">
    <location>
        <begin position="208"/>
        <end position="229"/>
    </location>
</feature>
<evidence type="ECO:0000313" key="4">
    <source>
        <dbReference type="Proteomes" id="UP000216991"/>
    </source>
</evidence>
<dbReference type="InterPro" id="IPR018750">
    <property type="entry name" value="DUF2306_membrane"/>
</dbReference>
<reference evidence="3 4" key="1">
    <citation type="submission" date="2017-07" db="EMBL/GenBank/DDBJ databases">
        <title>Sandarakinorhabdus cyanobacteriorum sp. nov., a novel bacterium isolated from cyanobacterial aggregates in a eutrophic lake.</title>
        <authorList>
            <person name="Cai H."/>
        </authorList>
    </citation>
    <scope>NUCLEOTIDE SEQUENCE [LARGE SCALE GENOMIC DNA]</scope>
    <source>
        <strain evidence="3 4">TH057</strain>
    </source>
</reference>
<name>A0A255YLL3_9SPHN</name>
<dbReference type="Pfam" id="PF10067">
    <property type="entry name" value="DUF2306"/>
    <property type="match status" value="1"/>
</dbReference>
<feature type="compositionally biased region" description="Basic and acidic residues" evidence="1">
    <location>
        <begin position="95"/>
        <end position="113"/>
    </location>
</feature>
<gene>
    <name evidence="3" type="ORF">CHU93_07010</name>
</gene>
<proteinExistence type="predicted"/>
<feature type="transmembrane region" description="Helical" evidence="2">
    <location>
        <begin position="249"/>
        <end position="266"/>
    </location>
</feature>
<comment type="caution">
    <text evidence="3">The sequence shown here is derived from an EMBL/GenBank/DDBJ whole genome shotgun (WGS) entry which is preliminary data.</text>
</comment>
<keyword evidence="4" id="KW-1185">Reference proteome</keyword>